<reference evidence="3" key="1">
    <citation type="submission" date="2019-07" db="EMBL/GenBank/DDBJ databases">
        <title>De Novo Assembly of kiwifruit Actinidia rufa.</title>
        <authorList>
            <person name="Sugita-Konishi S."/>
            <person name="Sato K."/>
            <person name="Mori E."/>
            <person name="Abe Y."/>
            <person name="Kisaki G."/>
            <person name="Hamano K."/>
            <person name="Suezawa K."/>
            <person name="Otani M."/>
            <person name="Fukuda T."/>
            <person name="Manabe T."/>
            <person name="Gomi K."/>
            <person name="Tabuchi M."/>
            <person name="Akimitsu K."/>
            <person name="Kataoka I."/>
        </authorList>
    </citation>
    <scope>NUCLEOTIDE SEQUENCE [LARGE SCALE GENOMIC DNA]</scope>
    <source>
        <strain evidence="3">cv. Fuchu</strain>
    </source>
</reference>
<dbReference type="Proteomes" id="UP000585474">
    <property type="component" value="Unassembled WGS sequence"/>
</dbReference>
<feature type="region of interest" description="Disordered" evidence="1">
    <location>
        <begin position="1"/>
        <end position="45"/>
    </location>
</feature>
<dbReference type="AlphaFoldDB" id="A0A7J0D9J4"/>
<evidence type="ECO:0000256" key="1">
    <source>
        <dbReference type="SAM" id="MobiDB-lite"/>
    </source>
</evidence>
<proteinExistence type="predicted"/>
<keyword evidence="3" id="KW-1185">Reference proteome</keyword>
<sequence>MGTSSKRQATSSRSRSGNVGTSSSGQRGESSNLDTSKFMPNSKIVSEPDETRILVGKAISRHTLQMSNAHLGVAPPPPQLRLHAVDLNQSDDETPPTTLPSAADPATTSNSRIADAITALFKHVNLIHSEWVKCIGWVHEHVDLIVEHQAYDIVAIRNTLLALSCRHTEFITKVNDFINSIRRR</sequence>
<evidence type="ECO:0000313" key="2">
    <source>
        <dbReference type="EMBL" id="GFS30433.1"/>
    </source>
</evidence>
<organism evidence="2 3">
    <name type="scientific">Actinidia rufa</name>
    <dbReference type="NCBI Taxonomy" id="165716"/>
    <lineage>
        <taxon>Eukaryota</taxon>
        <taxon>Viridiplantae</taxon>
        <taxon>Streptophyta</taxon>
        <taxon>Embryophyta</taxon>
        <taxon>Tracheophyta</taxon>
        <taxon>Spermatophyta</taxon>
        <taxon>Magnoliopsida</taxon>
        <taxon>eudicotyledons</taxon>
        <taxon>Gunneridae</taxon>
        <taxon>Pentapetalae</taxon>
        <taxon>asterids</taxon>
        <taxon>Ericales</taxon>
        <taxon>Actinidiaceae</taxon>
        <taxon>Actinidia</taxon>
    </lineage>
</organism>
<comment type="caution">
    <text evidence="2">The sequence shown here is derived from an EMBL/GenBank/DDBJ whole genome shotgun (WGS) entry which is preliminary data.</text>
</comment>
<protein>
    <submittedName>
        <fullName evidence="2">Uncharacterized protein</fullName>
    </submittedName>
</protein>
<accession>A0A7J0D9J4</accession>
<feature type="compositionally biased region" description="Polar residues" evidence="1">
    <location>
        <begin position="95"/>
        <end position="108"/>
    </location>
</feature>
<feature type="region of interest" description="Disordered" evidence="1">
    <location>
        <begin position="89"/>
        <end position="108"/>
    </location>
</feature>
<evidence type="ECO:0000313" key="3">
    <source>
        <dbReference type="Proteomes" id="UP000585474"/>
    </source>
</evidence>
<dbReference type="EMBL" id="BJWL01000121">
    <property type="protein sequence ID" value="GFS30433.1"/>
    <property type="molecule type" value="Genomic_DNA"/>
</dbReference>
<name>A0A7J0D9J4_9ERIC</name>
<feature type="compositionally biased region" description="Polar residues" evidence="1">
    <location>
        <begin position="1"/>
        <end position="39"/>
    </location>
</feature>
<gene>
    <name evidence="2" type="ORF">Acr_00g0011900</name>
</gene>